<name>A0A922I0F2_DERFA</name>
<dbReference type="PANTHER" id="PTHR24348:SF68">
    <property type="entry name" value="SERINE_THREONINE-PROTEIN KINASE ATG1C"/>
    <property type="match status" value="1"/>
</dbReference>
<dbReference type="PROSITE" id="PS50011">
    <property type="entry name" value="PROTEIN_KINASE_DOM"/>
    <property type="match status" value="1"/>
</dbReference>
<dbReference type="InterPro" id="IPR000719">
    <property type="entry name" value="Prot_kinase_dom"/>
</dbReference>
<dbReference type="PANTHER" id="PTHR24348">
    <property type="entry name" value="SERINE/THREONINE-PROTEIN KINASE UNC-51-RELATED"/>
    <property type="match status" value="1"/>
</dbReference>
<dbReference type="EMBL" id="ASGP02000003">
    <property type="protein sequence ID" value="KAH9517219.1"/>
    <property type="molecule type" value="Genomic_DNA"/>
</dbReference>
<dbReference type="SMART" id="SM00220">
    <property type="entry name" value="S_TKc"/>
    <property type="match status" value="1"/>
</dbReference>
<dbReference type="GO" id="GO:0006914">
    <property type="term" value="P:autophagy"/>
    <property type="evidence" value="ECO:0007669"/>
    <property type="project" value="UniProtKB-ARBA"/>
</dbReference>
<keyword evidence="3" id="KW-1185">Reference proteome</keyword>
<proteinExistence type="predicted"/>
<gene>
    <name evidence="2" type="ORF">DERF_007901</name>
</gene>
<dbReference type="PROSITE" id="PS00108">
    <property type="entry name" value="PROTEIN_KINASE_ST"/>
    <property type="match status" value="1"/>
</dbReference>
<dbReference type="SUPFAM" id="SSF56112">
    <property type="entry name" value="Protein kinase-like (PK-like)"/>
    <property type="match status" value="1"/>
</dbReference>
<protein>
    <recommendedName>
        <fullName evidence="1">Protein kinase domain-containing protein</fullName>
    </recommendedName>
</protein>
<reference evidence="2" key="2">
    <citation type="journal article" date="2022" name="Res Sq">
        <title>Comparative Genomics Reveals Insights into the Divergent Evolution of Astigmatic Mites and Household Pest Adaptations.</title>
        <authorList>
            <person name="Xiong Q."/>
            <person name="Wan A.T.-Y."/>
            <person name="Liu X.-Y."/>
            <person name="Fung C.S.-H."/>
            <person name="Xiao X."/>
            <person name="Malainual N."/>
            <person name="Hou J."/>
            <person name="Wang L."/>
            <person name="Wang M."/>
            <person name="Yang K."/>
            <person name="Cui Y."/>
            <person name="Leung E."/>
            <person name="Nong W."/>
            <person name="Shin S.-K."/>
            <person name="Au S."/>
            <person name="Jeong K.Y."/>
            <person name="Chew F.T."/>
            <person name="Hui J."/>
            <person name="Leung T.F."/>
            <person name="Tungtrongchitr A."/>
            <person name="Zhong N."/>
            <person name="Liu Z."/>
            <person name="Tsui S."/>
        </authorList>
    </citation>
    <scope>NUCLEOTIDE SEQUENCE</scope>
    <source>
        <strain evidence="2">Derf</strain>
        <tissue evidence="2">Whole organism</tissue>
    </source>
</reference>
<evidence type="ECO:0000259" key="1">
    <source>
        <dbReference type="PROSITE" id="PS50011"/>
    </source>
</evidence>
<dbReference type="Gene3D" id="1.10.510.10">
    <property type="entry name" value="Transferase(Phosphotransferase) domain 1"/>
    <property type="match status" value="1"/>
</dbReference>
<dbReference type="InterPro" id="IPR045269">
    <property type="entry name" value="Atg1-like"/>
</dbReference>
<dbReference type="Pfam" id="PF00069">
    <property type="entry name" value="Pkinase"/>
    <property type="match status" value="1"/>
</dbReference>
<dbReference type="GO" id="GO:0005524">
    <property type="term" value="F:ATP binding"/>
    <property type="evidence" value="ECO:0007669"/>
    <property type="project" value="InterPro"/>
</dbReference>
<dbReference type="Proteomes" id="UP000790347">
    <property type="component" value="Unassembled WGS sequence"/>
</dbReference>
<dbReference type="InterPro" id="IPR011009">
    <property type="entry name" value="Kinase-like_dom_sf"/>
</dbReference>
<sequence>MEQKCSILSGCESICPRKLLQMKRKNLKCLIHSGRMEQVLFDSEIEIPMNPATNIIIDKRVEFKRSLYHGHYSDVYLIQSKIQFNRKLLRKNFVAKIVNVDWCPKYSNYENEIQICNFIKDNPHPNIIEIVNVLQFERFTAILMPYGGQQNLLEFLKCRSNSTDDFRISLSVAKSVFFKQLTAALGYLHTNHIVHRDIKPENILIERRHHHRHSDEIYCRLIDFGFAKLIQQPVIDLWNINNNNNEQALCSSHKGVLEYMAPELLANCLYYDAYKTDIYSLGVIFYLLIYGHCPFELDDNLKSTQSFEQNLHYFRQMKQQPIQLSSLENNDQDLQDLLKQMLNIDPKQRPSIGEIISTYHVYFGN</sequence>
<comment type="caution">
    <text evidence="2">The sequence shown here is derived from an EMBL/GenBank/DDBJ whole genome shotgun (WGS) entry which is preliminary data.</text>
</comment>
<evidence type="ECO:0000313" key="2">
    <source>
        <dbReference type="EMBL" id="KAH9517219.1"/>
    </source>
</evidence>
<dbReference type="AlphaFoldDB" id="A0A922I0F2"/>
<evidence type="ECO:0000313" key="3">
    <source>
        <dbReference type="Proteomes" id="UP000790347"/>
    </source>
</evidence>
<dbReference type="GO" id="GO:0004674">
    <property type="term" value="F:protein serine/threonine kinase activity"/>
    <property type="evidence" value="ECO:0007669"/>
    <property type="project" value="InterPro"/>
</dbReference>
<dbReference type="GO" id="GO:0005737">
    <property type="term" value="C:cytoplasm"/>
    <property type="evidence" value="ECO:0007669"/>
    <property type="project" value="TreeGrafter"/>
</dbReference>
<feature type="domain" description="Protein kinase" evidence="1">
    <location>
        <begin position="61"/>
        <end position="363"/>
    </location>
</feature>
<dbReference type="InterPro" id="IPR008271">
    <property type="entry name" value="Ser/Thr_kinase_AS"/>
</dbReference>
<reference evidence="2" key="1">
    <citation type="submission" date="2013-05" db="EMBL/GenBank/DDBJ databases">
        <authorList>
            <person name="Yim A.K.Y."/>
            <person name="Chan T.F."/>
            <person name="Ji K.M."/>
            <person name="Liu X.Y."/>
            <person name="Zhou J.W."/>
            <person name="Li R.Q."/>
            <person name="Yang K.Y."/>
            <person name="Li J."/>
            <person name="Li M."/>
            <person name="Law P.T.W."/>
            <person name="Wu Y.L."/>
            <person name="Cai Z.L."/>
            <person name="Qin H."/>
            <person name="Bao Y."/>
            <person name="Leung R.K.K."/>
            <person name="Ng P.K.S."/>
            <person name="Zou J."/>
            <person name="Zhong X.J."/>
            <person name="Ran P.X."/>
            <person name="Zhong N.S."/>
            <person name="Liu Z.G."/>
            <person name="Tsui S.K.W."/>
        </authorList>
    </citation>
    <scope>NUCLEOTIDE SEQUENCE</scope>
    <source>
        <strain evidence="2">Derf</strain>
        <tissue evidence="2">Whole organism</tissue>
    </source>
</reference>
<organism evidence="2 3">
    <name type="scientific">Dermatophagoides farinae</name>
    <name type="common">American house dust mite</name>
    <dbReference type="NCBI Taxonomy" id="6954"/>
    <lineage>
        <taxon>Eukaryota</taxon>
        <taxon>Metazoa</taxon>
        <taxon>Ecdysozoa</taxon>
        <taxon>Arthropoda</taxon>
        <taxon>Chelicerata</taxon>
        <taxon>Arachnida</taxon>
        <taxon>Acari</taxon>
        <taxon>Acariformes</taxon>
        <taxon>Sarcoptiformes</taxon>
        <taxon>Astigmata</taxon>
        <taxon>Psoroptidia</taxon>
        <taxon>Analgoidea</taxon>
        <taxon>Pyroglyphidae</taxon>
        <taxon>Dermatophagoidinae</taxon>
        <taxon>Dermatophagoides</taxon>
    </lineage>
</organism>
<dbReference type="GO" id="GO:0010506">
    <property type="term" value="P:regulation of autophagy"/>
    <property type="evidence" value="ECO:0007669"/>
    <property type="project" value="InterPro"/>
</dbReference>
<accession>A0A922I0F2</accession>